<dbReference type="GeneID" id="39988806"/>
<keyword evidence="3" id="KW-1185">Reference proteome</keyword>
<organism evidence="2 3">
    <name type="scientific">Trypanosoma theileri</name>
    <dbReference type="NCBI Taxonomy" id="67003"/>
    <lineage>
        <taxon>Eukaryota</taxon>
        <taxon>Discoba</taxon>
        <taxon>Euglenozoa</taxon>
        <taxon>Kinetoplastea</taxon>
        <taxon>Metakinetoplastina</taxon>
        <taxon>Trypanosomatida</taxon>
        <taxon>Trypanosomatidae</taxon>
        <taxon>Trypanosoma</taxon>
    </lineage>
</organism>
<dbReference type="RefSeq" id="XP_028879582.1">
    <property type="nucleotide sequence ID" value="XM_029029026.1"/>
</dbReference>
<dbReference type="Proteomes" id="UP000192257">
    <property type="component" value="Unassembled WGS sequence"/>
</dbReference>
<evidence type="ECO:0000259" key="1">
    <source>
        <dbReference type="PROSITE" id="PS50280"/>
    </source>
</evidence>
<gene>
    <name evidence="2" type="ORF">TM35_000341280</name>
</gene>
<evidence type="ECO:0000313" key="2">
    <source>
        <dbReference type="EMBL" id="ORC85516.1"/>
    </source>
</evidence>
<dbReference type="InterPro" id="IPR013087">
    <property type="entry name" value="Znf_C2H2_type"/>
</dbReference>
<dbReference type="Gene3D" id="2.170.270.10">
    <property type="entry name" value="SET domain"/>
    <property type="match status" value="1"/>
</dbReference>
<feature type="domain" description="SET" evidence="1">
    <location>
        <begin position="105"/>
        <end position="224"/>
    </location>
</feature>
<dbReference type="AlphaFoldDB" id="A0A1X0NLD0"/>
<name>A0A1X0NLD0_9TRYP</name>
<protein>
    <submittedName>
        <fullName evidence="2">Putative high mobility group (HMG) box domain-containing protein</fullName>
    </submittedName>
</protein>
<dbReference type="STRING" id="67003.A0A1X0NLD0"/>
<reference evidence="2 3" key="1">
    <citation type="submission" date="2017-03" db="EMBL/GenBank/DDBJ databases">
        <title>An alternative strategy for trypanosome survival in the mammalian bloodstream revealed through genome and transcriptome analysis of the ubiquitous bovine parasite Trypanosoma (Megatrypanum) theileri.</title>
        <authorList>
            <person name="Kelly S."/>
            <person name="Ivens A."/>
            <person name="Mott A."/>
            <person name="O'Neill E."/>
            <person name="Emms D."/>
            <person name="Macleod O."/>
            <person name="Voorheis P."/>
            <person name="Matthews J."/>
            <person name="Matthews K."/>
            <person name="Carrington M."/>
        </authorList>
    </citation>
    <scope>NUCLEOTIDE SEQUENCE [LARGE SCALE GENOMIC DNA]</scope>
    <source>
        <strain evidence="2">Edinburgh</strain>
    </source>
</reference>
<dbReference type="InterPro" id="IPR046341">
    <property type="entry name" value="SET_dom_sf"/>
</dbReference>
<proteinExistence type="predicted"/>
<comment type="caution">
    <text evidence="2">The sequence shown here is derived from an EMBL/GenBank/DDBJ whole genome shotgun (WGS) entry which is preliminary data.</text>
</comment>
<dbReference type="SUPFAM" id="SSF82199">
    <property type="entry name" value="SET domain"/>
    <property type="match status" value="1"/>
</dbReference>
<dbReference type="VEuPathDB" id="TriTrypDB:TM35_000341280"/>
<dbReference type="PROSITE" id="PS50280">
    <property type="entry name" value="SET"/>
    <property type="match status" value="1"/>
</dbReference>
<dbReference type="SMART" id="SM00317">
    <property type="entry name" value="SET"/>
    <property type="match status" value="1"/>
</dbReference>
<evidence type="ECO:0000313" key="3">
    <source>
        <dbReference type="Proteomes" id="UP000192257"/>
    </source>
</evidence>
<dbReference type="Pfam" id="PF00856">
    <property type="entry name" value="SET"/>
    <property type="match status" value="1"/>
</dbReference>
<accession>A0A1X0NLD0</accession>
<dbReference type="InterPro" id="IPR001214">
    <property type="entry name" value="SET_dom"/>
</dbReference>
<dbReference type="EMBL" id="NBCO01000034">
    <property type="protein sequence ID" value="ORC85516.1"/>
    <property type="molecule type" value="Genomic_DNA"/>
</dbReference>
<dbReference type="PROSITE" id="PS00028">
    <property type="entry name" value="ZINC_FINGER_C2H2_1"/>
    <property type="match status" value="1"/>
</dbReference>
<dbReference type="OrthoDB" id="5560686at2759"/>
<sequence>MICEVLERIVTQILRRARVPLTPRRLSDVLGGAVSAENMNEICLKMLAEGILERWSDDAFVVRGMNRVVCRNLLVTQEYQALGMTLLRVAEKTLVQYIPREAEHRFFEVRKSLVGENAGLGLFLRSSRALPQGTVVCEYVGRVLNRPPKEIDQSIYVVKLRTAPIYVDGVNEKGEHLSLATFINDNGPTAANVEMREYEMLSGRVFIVASRDLLPGEEVLCTYGSNYWGYSSYAEILRNLNTSSKKRKRSKDEDSELDEVGFLRDFIYPCRRCGEQVARRLMMLHHRTCGDHLVTQKLYNLNSLPFNDSTAMENTSKVIPAGRQRALRRAKHFVDLEDPQTFALSHEDVVGDLTFSWAKV</sequence>